<accession>A0ABQ1ULM4</accession>
<evidence type="ECO:0000256" key="1">
    <source>
        <dbReference type="ARBA" id="ARBA00022679"/>
    </source>
</evidence>
<name>A0ABQ1ULM4_9BACT</name>
<proteinExistence type="predicted"/>
<keyword evidence="1" id="KW-0808">Transferase</keyword>
<keyword evidence="5" id="KW-1185">Reference proteome</keyword>
<dbReference type="PANTHER" id="PTHR10584:SF166">
    <property type="entry name" value="RIBOKINASE"/>
    <property type="match status" value="1"/>
</dbReference>
<dbReference type="Proteomes" id="UP000647339">
    <property type="component" value="Unassembled WGS sequence"/>
</dbReference>
<dbReference type="Pfam" id="PF00294">
    <property type="entry name" value="PfkB"/>
    <property type="match status" value="1"/>
</dbReference>
<dbReference type="InterPro" id="IPR011611">
    <property type="entry name" value="PfkB_dom"/>
</dbReference>
<organism evidence="4 5">
    <name type="scientific">Echinicola rosea</name>
    <dbReference type="NCBI Taxonomy" id="1807691"/>
    <lineage>
        <taxon>Bacteria</taxon>
        <taxon>Pseudomonadati</taxon>
        <taxon>Bacteroidota</taxon>
        <taxon>Cytophagia</taxon>
        <taxon>Cytophagales</taxon>
        <taxon>Cyclobacteriaceae</taxon>
        <taxon>Echinicola</taxon>
    </lineage>
</organism>
<sequence length="314" mass="33976">MGKMDLLVVGELNIDLILNQIQGFPEMGSEKVAQKMDVVLGSSSAIFASNIATLGVDTAFCGKVGGDDFGHMVKETLKAKNVDTNFISTADQLQTGLTVVMNYDQDRANVTYCGAMEALTMEDIPWDRGGTFRHFHLSNYFLQKGIQKDITAIFKKAKAAGMTTSLDLQVDPDDQWNFDYEECLPFVDIFLPNEAELLALTGKGSVNEALEAVKPYTNTVALKMGMKGGLVCENGQVTEVKAFVNDQFVDAIGAGDSFNAGFISKFLEGADWEACLRHGNLMGAINTTAAGGTGAFNSLKAVKERAKSQFDQEI</sequence>
<dbReference type="EMBL" id="BMIU01000002">
    <property type="protein sequence ID" value="GGF20122.1"/>
    <property type="molecule type" value="Genomic_DNA"/>
</dbReference>
<evidence type="ECO:0000256" key="2">
    <source>
        <dbReference type="ARBA" id="ARBA00022777"/>
    </source>
</evidence>
<comment type="caution">
    <text evidence="4">The sequence shown here is derived from an EMBL/GenBank/DDBJ whole genome shotgun (WGS) entry which is preliminary data.</text>
</comment>
<dbReference type="Gene3D" id="3.40.1190.20">
    <property type="match status" value="1"/>
</dbReference>
<dbReference type="SUPFAM" id="SSF53613">
    <property type="entry name" value="Ribokinase-like"/>
    <property type="match status" value="1"/>
</dbReference>
<evidence type="ECO:0000313" key="5">
    <source>
        <dbReference type="Proteomes" id="UP000647339"/>
    </source>
</evidence>
<keyword evidence="2" id="KW-0418">Kinase</keyword>
<dbReference type="CDD" id="cd01166">
    <property type="entry name" value="KdgK"/>
    <property type="match status" value="1"/>
</dbReference>
<evidence type="ECO:0000313" key="4">
    <source>
        <dbReference type="EMBL" id="GGF20122.1"/>
    </source>
</evidence>
<dbReference type="PANTHER" id="PTHR10584">
    <property type="entry name" value="SUGAR KINASE"/>
    <property type="match status" value="1"/>
</dbReference>
<reference evidence="5" key="1">
    <citation type="journal article" date="2019" name="Int. J. Syst. Evol. Microbiol.">
        <title>The Global Catalogue of Microorganisms (GCM) 10K type strain sequencing project: providing services to taxonomists for standard genome sequencing and annotation.</title>
        <authorList>
            <consortium name="The Broad Institute Genomics Platform"/>
            <consortium name="The Broad Institute Genome Sequencing Center for Infectious Disease"/>
            <person name="Wu L."/>
            <person name="Ma J."/>
        </authorList>
    </citation>
    <scope>NUCLEOTIDE SEQUENCE [LARGE SCALE GENOMIC DNA]</scope>
    <source>
        <strain evidence="5">CGMCC 1.15407</strain>
    </source>
</reference>
<feature type="domain" description="Carbohydrate kinase PfkB" evidence="3">
    <location>
        <begin position="5"/>
        <end position="293"/>
    </location>
</feature>
<evidence type="ECO:0000259" key="3">
    <source>
        <dbReference type="Pfam" id="PF00294"/>
    </source>
</evidence>
<protein>
    <recommendedName>
        <fullName evidence="3">Carbohydrate kinase PfkB domain-containing protein</fullName>
    </recommendedName>
</protein>
<dbReference type="InterPro" id="IPR029056">
    <property type="entry name" value="Ribokinase-like"/>
</dbReference>
<gene>
    <name evidence="4" type="ORF">GCM10011339_05150</name>
</gene>
<dbReference type="RefSeq" id="WP_137400845.1">
    <property type="nucleotide sequence ID" value="NZ_BMIU01000002.1"/>
</dbReference>